<accession>A0AA38PKC3</accession>
<reference evidence="2" key="1">
    <citation type="submission" date="2022-08" db="EMBL/GenBank/DDBJ databases">
        <authorList>
            <consortium name="DOE Joint Genome Institute"/>
            <person name="Min B."/>
            <person name="Riley R."/>
            <person name="Sierra-Patev S."/>
            <person name="Naranjo-Ortiz M."/>
            <person name="Looney B."/>
            <person name="Konkel Z."/>
            <person name="Slot J.C."/>
            <person name="Sakamoto Y."/>
            <person name="Steenwyk J.L."/>
            <person name="Rokas A."/>
            <person name="Carro J."/>
            <person name="Camarero S."/>
            <person name="Ferreira P."/>
            <person name="Molpeceres G."/>
            <person name="Ruiz-Duenas F.J."/>
            <person name="Serrano A."/>
            <person name="Henrissat B."/>
            <person name="Drula E."/>
            <person name="Hughes K.W."/>
            <person name="Mata J.L."/>
            <person name="Ishikawa N.K."/>
            <person name="Vargas-Isla R."/>
            <person name="Ushijima S."/>
            <person name="Smith C.A."/>
            <person name="Ahrendt S."/>
            <person name="Andreopoulos W."/>
            <person name="He G."/>
            <person name="Labutti K."/>
            <person name="Lipzen A."/>
            <person name="Ng V."/>
            <person name="Sandor L."/>
            <person name="Barry K."/>
            <person name="Martinez A.T."/>
            <person name="Xiao Y."/>
            <person name="Gibbons J.G."/>
            <person name="Terashima K."/>
            <person name="Hibbett D.S."/>
            <person name="Grigoriev I.V."/>
        </authorList>
    </citation>
    <scope>NUCLEOTIDE SEQUENCE</scope>
    <source>
        <strain evidence="2">TFB9207</strain>
    </source>
</reference>
<name>A0AA38PKC3_9AGAR</name>
<evidence type="ECO:0000256" key="1">
    <source>
        <dbReference type="SAM" id="Coils"/>
    </source>
</evidence>
<gene>
    <name evidence="2" type="ORF">F5878DRAFT_720840</name>
</gene>
<dbReference type="EMBL" id="MU805957">
    <property type="protein sequence ID" value="KAJ3844243.1"/>
    <property type="molecule type" value="Genomic_DNA"/>
</dbReference>
<keyword evidence="1" id="KW-0175">Coiled coil</keyword>
<sequence length="541" mass="62134">MLVLTTLSARRTELMAHLHQQRIEDIPLCISPDDTSFLQIKIASIEQEIASLISQISQLESQVQLKRQDLAAMNNVLAPIRRLPFELLSSIFQEFCLLDQSTRCASRRSVKAQITLSQVCFTWRKVALGTPRFWREIDVNLRRASSNSMREIQMVPSWLKRSGALSLDVSMVLHRRNYQSSIDVFNQLLPFCDRIRSLTLTLSLPCLSSFLSKQPKLCVLEKLDLTLHPDVTTPKHHNDTLKPHQHHQGFSRILNLHQLWSVKLKLPRSTYHDNQKSFLTQVMFTLPLPLNQLHSLHLELNQDGNYSFSDACSYLNILRNCLPTLVHCRLVRCPEHLRDALVKFPGPMTFSSLEFLSFEQWDDAEEARLVQLITVPALVTLRIDHSIFGGDDFTDFSKHLIEMEARSSFPLSTLELIRARMMCTRDLLAVLVAFSTVKHLKLCDCNLNTELLMRGLQICGSQTQGRKPIVPRLEWLYLVDHEVIPKGSEYSIVDMVESRTNKVLDTGVCFRRLTLAYECHQLSEVVTRLDELVDLDLKAIE</sequence>
<evidence type="ECO:0000313" key="2">
    <source>
        <dbReference type="EMBL" id="KAJ3844243.1"/>
    </source>
</evidence>
<evidence type="ECO:0008006" key="4">
    <source>
        <dbReference type="Google" id="ProtNLM"/>
    </source>
</evidence>
<comment type="caution">
    <text evidence="2">The sequence shown here is derived from an EMBL/GenBank/DDBJ whole genome shotgun (WGS) entry which is preliminary data.</text>
</comment>
<feature type="coiled-coil region" evidence="1">
    <location>
        <begin position="42"/>
        <end position="76"/>
    </location>
</feature>
<protein>
    <recommendedName>
        <fullName evidence="4">F-box domain-containing protein</fullName>
    </recommendedName>
</protein>
<proteinExistence type="predicted"/>
<evidence type="ECO:0000313" key="3">
    <source>
        <dbReference type="Proteomes" id="UP001163846"/>
    </source>
</evidence>
<dbReference type="AlphaFoldDB" id="A0AA38PKC3"/>
<dbReference type="Gene3D" id="1.20.1280.50">
    <property type="match status" value="1"/>
</dbReference>
<keyword evidence="3" id="KW-1185">Reference proteome</keyword>
<organism evidence="2 3">
    <name type="scientific">Lentinula raphanica</name>
    <dbReference type="NCBI Taxonomy" id="153919"/>
    <lineage>
        <taxon>Eukaryota</taxon>
        <taxon>Fungi</taxon>
        <taxon>Dikarya</taxon>
        <taxon>Basidiomycota</taxon>
        <taxon>Agaricomycotina</taxon>
        <taxon>Agaricomycetes</taxon>
        <taxon>Agaricomycetidae</taxon>
        <taxon>Agaricales</taxon>
        <taxon>Marasmiineae</taxon>
        <taxon>Omphalotaceae</taxon>
        <taxon>Lentinula</taxon>
    </lineage>
</organism>
<dbReference type="Proteomes" id="UP001163846">
    <property type="component" value="Unassembled WGS sequence"/>
</dbReference>